<reference evidence="1 2" key="1">
    <citation type="submission" date="2024-09" db="EMBL/GenBank/DDBJ databases">
        <authorList>
            <person name="Sun Q."/>
            <person name="Mori K."/>
        </authorList>
    </citation>
    <scope>NUCLEOTIDE SEQUENCE [LARGE SCALE GENOMIC DNA]</scope>
    <source>
        <strain evidence="1 2">CECT 9424</strain>
    </source>
</reference>
<dbReference type="EMBL" id="JBHMEC010000038">
    <property type="protein sequence ID" value="MFB9151626.1"/>
    <property type="molecule type" value="Genomic_DNA"/>
</dbReference>
<evidence type="ECO:0000313" key="2">
    <source>
        <dbReference type="Proteomes" id="UP001589670"/>
    </source>
</evidence>
<name>A0ABV5I4K4_9RHOB</name>
<sequence length="243" mass="27320">MTKITDQQLVRLWQSSYPLSRAWLIFASPEDQATWKSLADVSAIDAFEASALQASQDQPDLSAAVIQAMKGPSKILRDRANHRGKLQHDVLSFITDGHLHGFGFEPPRRLDAAPVPIPKRAWSGRIDWENNTLTFESIQFVEVRLTTNRIRNGILEHRQAGSALTRAPGRPSIRQAVEHAFEALHEAGKIDTGQSMKSHFPAVRRWLDLNRPDLPAPASKLTDEGIRAYFSPKFRALKESKKQ</sequence>
<gene>
    <name evidence="1" type="ORF">ACFFU4_17895</name>
</gene>
<accession>A0ABV5I4K4</accession>
<dbReference type="Proteomes" id="UP001589670">
    <property type="component" value="Unassembled WGS sequence"/>
</dbReference>
<proteinExistence type="predicted"/>
<comment type="caution">
    <text evidence="1">The sequence shown here is derived from an EMBL/GenBank/DDBJ whole genome shotgun (WGS) entry which is preliminary data.</text>
</comment>
<protein>
    <submittedName>
        <fullName evidence="1">Uncharacterized protein</fullName>
    </submittedName>
</protein>
<keyword evidence="2" id="KW-1185">Reference proteome</keyword>
<dbReference type="RefSeq" id="WP_377071256.1">
    <property type="nucleotide sequence ID" value="NZ_JBHMEC010000038.1"/>
</dbReference>
<evidence type="ECO:0000313" key="1">
    <source>
        <dbReference type="EMBL" id="MFB9151626.1"/>
    </source>
</evidence>
<organism evidence="1 2">
    <name type="scientific">Roseovarius ramblicola</name>
    <dbReference type="NCBI Taxonomy" id="2022336"/>
    <lineage>
        <taxon>Bacteria</taxon>
        <taxon>Pseudomonadati</taxon>
        <taxon>Pseudomonadota</taxon>
        <taxon>Alphaproteobacteria</taxon>
        <taxon>Rhodobacterales</taxon>
        <taxon>Roseobacteraceae</taxon>
        <taxon>Roseovarius</taxon>
    </lineage>
</organism>